<reference evidence="3 4" key="1">
    <citation type="submission" date="2023-10" db="EMBL/GenBank/DDBJ databases">
        <title>Holzapfeliella saturejae sp. nov. isolated from Satureja montana flowers.</title>
        <authorList>
            <person name="Alcantara C."/>
            <person name="Zuniga M."/>
            <person name="Landete J.M."/>
            <person name="Monedero V."/>
        </authorList>
    </citation>
    <scope>NUCLEOTIDE SEQUENCE [LARGE SCALE GENOMIC DNA]</scope>
    <source>
        <strain evidence="3 4">He02</strain>
    </source>
</reference>
<keyword evidence="2" id="KW-1133">Transmembrane helix</keyword>
<gene>
    <name evidence="3" type="ORF">R4Y45_07355</name>
</gene>
<dbReference type="RefSeq" id="WP_339970606.1">
    <property type="nucleotide sequence ID" value="NZ_JAWMWG010000006.1"/>
</dbReference>
<evidence type="ECO:0000313" key="3">
    <source>
        <dbReference type="EMBL" id="MEJ6349036.1"/>
    </source>
</evidence>
<feature type="transmembrane region" description="Helical" evidence="2">
    <location>
        <begin position="45"/>
        <end position="66"/>
    </location>
</feature>
<dbReference type="SUPFAM" id="SSF57884">
    <property type="entry name" value="Ada DNA repair protein, N-terminal domain (N-Ada 10)"/>
    <property type="match status" value="1"/>
</dbReference>
<keyword evidence="2" id="KW-0812">Transmembrane</keyword>
<dbReference type="Proteomes" id="UP001377804">
    <property type="component" value="Unassembled WGS sequence"/>
</dbReference>
<feature type="compositionally biased region" description="Polar residues" evidence="1">
    <location>
        <begin position="130"/>
        <end position="148"/>
    </location>
</feature>
<keyword evidence="4" id="KW-1185">Reference proteome</keyword>
<feature type="region of interest" description="Disordered" evidence="1">
    <location>
        <begin position="68"/>
        <end position="196"/>
    </location>
</feature>
<evidence type="ECO:0000256" key="2">
    <source>
        <dbReference type="SAM" id="Phobius"/>
    </source>
</evidence>
<organism evidence="3 4">
    <name type="scientific">Holzapfeliella saturejae</name>
    <dbReference type="NCBI Taxonomy" id="3082953"/>
    <lineage>
        <taxon>Bacteria</taxon>
        <taxon>Bacillati</taxon>
        <taxon>Bacillota</taxon>
        <taxon>Bacilli</taxon>
        <taxon>Lactobacillales</taxon>
        <taxon>Lactobacillaceae</taxon>
        <taxon>Holzapfeliella</taxon>
    </lineage>
</organism>
<proteinExistence type="predicted"/>
<name>A0ABU8SI54_9LACO</name>
<sequence>MANFFAIISTIAIIAIITYTVKFIRRRKVTNRKEIDLKKSIQKKLYISIGVLVISIIGVGVTAPPVEKADAGASNQSSSSIDSSSSSESLESSSSSESSFSSASSEKESSKIESASSSSAQQQSSVSNSNTGAMNPAINNNGGEQPNQSKEDAKPDTTTNNETSQQTTTATPAQHGSIKGNINSKIYHVPGGKSYNKLSEANTVYFNSEAEAQAAGYKRAKN</sequence>
<dbReference type="InterPro" id="IPR035451">
    <property type="entry name" value="Ada-like_dom_sf"/>
</dbReference>
<keyword evidence="2" id="KW-0472">Membrane</keyword>
<evidence type="ECO:0000256" key="1">
    <source>
        <dbReference type="SAM" id="MobiDB-lite"/>
    </source>
</evidence>
<dbReference type="Gene3D" id="3.40.10.10">
    <property type="entry name" value="DNA Methylphosphotriester Repair Domain"/>
    <property type="match status" value="1"/>
</dbReference>
<protein>
    <recommendedName>
        <fullName evidence="5">DNA-entry nuclease</fullName>
    </recommendedName>
</protein>
<comment type="caution">
    <text evidence="3">The sequence shown here is derived from an EMBL/GenBank/DDBJ whole genome shotgun (WGS) entry which is preliminary data.</text>
</comment>
<feature type="compositionally biased region" description="Low complexity" evidence="1">
    <location>
        <begin position="112"/>
        <end position="129"/>
    </location>
</feature>
<feature type="compositionally biased region" description="Low complexity" evidence="1">
    <location>
        <begin position="157"/>
        <end position="171"/>
    </location>
</feature>
<evidence type="ECO:0000313" key="4">
    <source>
        <dbReference type="Proteomes" id="UP001377804"/>
    </source>
</evidence>
<evidence type="ECO:0008006" key="5">
    <source>
        <dbReference type="Google" id="ProtNLM"/>
    </source>
</evidence>
<accession>A0ABU8SI54</accession>
<feature type="compositionally biased region" description="Low complexity" evidence="1">
    <location>
        <begin position="73"/>
        <end position="104"/>
    </location>
</feature>
<dbReference type="EMBL" id="JAWMWG010000006">
    <property type="protein sequence ID" value="MEJ6349036.1"/>
    <property type="molecule type" value="Genomic_DNA"/>
</dbReference>
<feature type="transmembrane region" description="Helical" evidence="2">
    <location>
        <begin position="6"/>
        <end position="24"/>
    </location>
</feature>